<comment type="caution">
    <text evidence="1">The sequence shown here is derived from an EMBL/GenBank/DDBJ whole genome shotgun (WGS) entry which is preliminary data.</text>
</comment>
<reference evidence="2" key="1">
    <citation type="journal article" date="2019" name="Int. J. Syst. Evol. Microbiol.">
        <title>The Global Catalogue of Microorganisms (GCM) 10K type strain sequencing project: providing services to taxonomists for standard genome sequencing and annotation.</title>
        <authorList>
            <consortium name="The Broad Institute Genomics Platform"/>
            <consortium name="The Broad Institute Genome Sequencing Center for Infectious Disease"/>
            <person name="Wu L."/>
            <person name="Ma J."/>
        </authorList>
    </citation>
    <scope>NUCLEOTIDE SEQUENCE [LARGE SCALE GENOMIC DNA]</scope>
    <source>
        <strain evidence="2">CGMCC 1.12778</strain>
    </source>
</reference>
<organism evidence="1 2">
    <name type="scientific">Arthrobacter liuii</name>
    <dbReference type="NCBI Taxonomy" id="1476996"/>
    <lineage>
        <taxon>Bacteria</taxon>
        <taxon>Bacillati</taxon>
        <taxon>Actinomycetota</taxon>
        <taxon>Actinomycetes</taxon>
        <taxon>Micrococcales</taxon>
        <taxon>Micrococcaceae</taxon>
        <taxon>Arthrobacter</taxon>
    </lineage>
</organism>
<proteinExistence type="predicted"/>
<dbReference type="EMBL" id="BMFW01000003">
    <property type="protein sequence ID" value="GGH92284.1"/>
    <property type="molecule type" value="Genomic_DNA"/>
</dbReference>
<protein>
    <submittedName>
        <fullName evidence="1">Uncharacterized protein</fullName>
    </submittedName>
</protein>
<evidence type="ECO:0000313" key="1">
    <source>
        <dbReference type="EMBL" id="GGH92284.1"/>
    </source>
</evidence>
<name>A0ABQ2AMB3_9MICC</name>
<accession>A0ABQ2AMB3</accession>
<dbReference type="Proteomes" id="UP000643279">
    <property type="component" value="Unassembled WGS sequence"/>
</dbReference>
<gene>
    <name evidence="1" type="ORF">GCM10007170_10470</name>
</gene>
<sequence length="91" mass="10094">MATPMAFDCRWHGRPVFIPQRTPESTAVTSFPFDEFAGVAQAVPYHEFAAGFDVQATETGECVSLGPNLQILQLNQVYWHPCGLHVGVFVR</sequence>
<keyword evidence="2" id="KW-1185">Reference proteome</keyword>
<evidence type="ECO:0000313" key="2">
    <source>
        <dbReference type="Proteomes" id="UP000643279"/>
    </source>
</evidence>
<dbReference type="RefSeq" id="WP_188570594.1">
    <property type="nucleotide sequence ID" value="NZ_BMFW01000003.1"/>
</dbReference>